<dbReference type="Gene3D" id="3.40.50.720">
    <property type="entry name" value="NAD(P)-binding Rossmann-like Domain"/>
    <property type="match status" value="1"/>
</dbReference>
<feature type="binding site" evidence="12">
    <location>
        <begin position="56"/>
        <end position="61"/>
    </location>
    <ligand>
        <name>NAD(+)</name>
        <dbReference type="ChEBI" id="CHEBI:57540"/>
    </ligand>
</feature>
<feature type="binding site" evidence="12">
    <location>
        <position position="334"/>
    </location>
    <ligand>
        <name>NAD(+)</name>
        <dbReference type="ChEBI" id="CHEBI:57540"/>
    </ligand>
</feature>
<dbReference type="Proteomes" id="UP000027195">
    <property type="component" value="Unassembled WGS sequence"/>
</dbReference>
<dbReference type="PIRSF" id="PIRSF000105">
    <property type="entry name" value="HCDH"/>
    <property type="match status" value="1"/>
</dbReference>
<dbReference type="InterPro" id="IPR036291">
    <property type="entry name" value="NAD(P)-bd_dom_sf"/>
</dbReference>
<comment type="subcellular location">
    <subcellularLocation>
        <location evidence="1">Mitochondrion matrix</location>
    </subcellularLocation>
</comment>
<dbReference type="GO" id="GO:0003857">
    <property type="term" value="F:(3S)-3-hydroxyacyl-CoA dehydrogenase (NAD+) activity"/>
    <property type="evidence" value="ECO:0007669"/>
    <property type="project" value="UniProtKB-EC"/>
</dbReference>
<comment type="similarity">
    <text evidence="3">Belongs to the 3-hydroxyacyl-CoA dehydrogenase family.</text>
</comment>
<dbReference type="InterPro" id="IPR022694">
    <property type="entry name" value="3-OHacyl-CoA_DH"/>
</dbReference>
<feature type="binding site" evidence="12">
    <location>
        <position position="171"/>
    </location>
    <ligand>
        <name>NAD(+)</name>
        <dbReference type="ChEBI" id="CHEBI:57540"/>
    </ligand>
</feature>
<keyword evidence="8" id="KW-0443">Lipid metabolism</keyword>
<dbReference type="OrthoDB" id="5958943at2759"/>
<evidence type="ECO:0000313" key="16">
    <source>
        <dbReference type="EMBL" id="KDQ20803.1"/>
    </source>
</evidence>
<sequence>MLRLPATSAAAAFRSSTASATASARLLATARHLSSSDDSPRKSTTFKPVQNVTLFGAGLMGAGIAQVAAHNGFKVVLCDTTPQALKNGLAIIEKSLSRIARKSHPDSADSQAAFVSAVLDSIRTTTDPREAVNDADLVVEAIVENLEIKQRLFSVLDEAAHADCLFATNTSSLGVGEIASVTGESRRKRFGGLHFFNRTPQMKLVEIIRTNETSQDTLDALADVCTRMKKTAVSAKDTPGFIVNRLLVPYMMEAIRMVERGDATPKDIDTAMKLGAAMGPIELTDFVGLDTSMFIIDGWRKKIDSGEEKDLIPELVREVPLVQEKVAAGKLGRKTGEGFYKY</sequence>
<dbReference type="Pfam" id="PF00725">
    <property type="entry name" value="3HCDH"/>
    <property type="match status" value="1"/>
</dbReference>
<keyword evidence="6" id="KW-0560">Oxidoreductase</keyword>
<feature type="site" description="Important for catalytic activity" evidence="11">
    <location>
        <position position="194"/>
    </location>
</feature>
<dbReference type="InterPro" id="IPR006108">
    <property type="entry name" value="3HC_DH_C"/>
</dbReference>
<dbReference type="HOGENOM" id="CLU_009834_2_0_1"/>
<dbReference type="InterPro" id="IPR008927">
    <property type="entry name" value="6-PGluconate_DH-like_C_sf"/>
</dbReference>
<gene>
    <name evidence="16" type="ORF">BOTBODRAFT_26818</name>
</gene>
<evidence type="ECO:0000259" key="14">
    <source>
        <dbReference type="Pfam" id="PF00725"/>
    </source>
</evidence>
<keyword evidence="17" id="KW-1185">Reference proteome</keyword>
<dbReference type="EMBL" id="KL198017">
    <property type="protein sequence ID" value="KDQ20803.1"/>
    <property type="molecule type" value="Genomic_DNA"/>
</dbReference>
<evidence type="ECO:0000256" key="11">
    <source>
        <dbReference type="PIRSR" id="PIRSR000105-1"/>
    </source>
</evidence>
<comment type="pathway">
    <text evidence="2">Lipid metabolism; fatty acid beta-oxidation.</text>
</comment>
<name>A0A067MYJ0_BOTB1</name>
<comment type="catalytic activity">
    <reaction evidence="10">
        <text>a (3S)-3-hydroxyacyl-CoA + NAD(+) = a 3-oxoacyl-CoA + NADH + H(+)</text>
        <dbReference type="Rhea" id="RHEA:22432"/>
        <dbReference type="ChEBI" id="CHEBI:15378"/>
        <dbReference type="ChEBI" id="CHEBI:57318"/>
        <dbReference type="ChEBI" id="CHEBI:57540"/>
        <dbReference type="ChEBI" id="CHEBI:57945"/>
        <dbReference type="ChEBI" id="CHEBI:90726"/>
        <dbReference type="EC" id="1.1.1.35"/>
    </reaction>
</comment>
<dbReference type="Gene3D" id="1.10.1040.10">
    <property type="entry name" value="N-(1-d-carboxylethyl)-l-norvaline Dehydrogenase, domain 2"/>
    <property type="match status" value="1"/>
</dbReference>
<dbReference type="STRING" id="930990.A0A067MYJ0"/>
<dbReference type="Pfam" id="PF02737">
    <property type="entry name" value="3HCDH_N"/>
    <property type="match status" value="1"/>
</dbReference>
<dbReference type="InterPro" id="IPR013328">
    <property type="entry name" value="6PGD_dom2"/>
</dbReference>
<feature type="binding site" evidence="13">
    <location>
        <position position="102"/>
    </location>
    <ligand>
        <name>CoA</name>
        <dbReference type="ChEBI" id="CHEBI:57287"/>
    </ligand>
</feature>
<organism evidence="16 17">
    <name type="scientific">Botryobasidium botryosum (strain FD-172 SS1)</name>
    <dbReference type="NCBI Taxonomy" id="930990"/>
    <lineage>
        <taxon>Eukaryota</taxon>
        <taxon>Fungi</taxon>
        <taxon>Dikarya</taxon>
        <taxon>Basidiomycota</taxon>
        <taxon>Agaricomycotina</taxon>
        <taxon>Agaricomycetes</taxon>
        <taxon>Cantharellales</taxon>
        <taxon>Botryobasidiaceae</taxon>
        <taxon>Botryobasidium</taxon>
    </lineage>
</organism>
<dbReference type="SUPFAM" id="SSF51735">
    <property type="entry name" value="NAD(P)-binding Rossmann-fold domains"/>
    <property type="match status" value="1"/>
</dbReference>
<evidence type="ECO:0000256" key="2">
    <source>
        <dbReference type="ARBA" id="ARBA00005005"/>
    </source>
</evidence>
<evidence type="ECO:0000256" key="10">
    <source>
        <dbReference type="ARBA" id="ARBA00049556"/>
    </source>
</evidence>
<evidence type="ECO:0000256" key="3">
    <source>
        <dbReference type="ARBA" id="ARBA00009463"/>
    </source>
</evidence>
<keyword evidence="7 12" id="KW-0520">NAD</keyword>
<evidence type="ECO:0000256" key="5">
    <source>
        <dbReference type="ARBA" id="ARBA00022832"/>
    </source>
</evidence>
<feature type="domain" description="3-hydroxyacyl-CoA dehydrogenase NAD binding" evidence="15">
    <location>
        <begin position="51"/>
        <end position="238"/>
    </location>
</feature>
<evidence type="ECO:0000256" key="12">
    <source>
        <dbReference type="PIRSR" id="PIRSR000105-2"/>
    </source>
</evidence>
<feature type="domain" description="3-hydroxyacyl-CoA dehydrogenase C-terminal" evidence="14">
    <location>
        <begin position="240"/>
        <end position="342"/>
    </location>
</feature>
<feature type="binding site" evidence="12">
    <location>
        <position position="79"/>
    </location>
    <ligand>
        <name>NAD(+)</name>
        <dbReference type="ChEBI" id="CHEBI:57540"/>
    </ligand>
</feature>
<dbReference type="GO" id="GO:0006635">
    <property type="term" value="P:fatty acid beta-oxidation"/>
    <property type="evidence" value="ECO:0007669"/>
    <property type="project" value="TreeGrafter"/>
</dbReference>
<dbReference type="SUPFAM" id="SSF48179">
    <property type="entry name" value="6-phosphogluconate dehydrogenase C-terminal domain-like"/>
    <property type="match status" value="1"/>
</dbReference>
<reference evidence="17" key="1">
    <citation type="journal article" date="2014" name="Proc. Natl. Acad. Sci. U.S.A.">
        <title>Extensive sampling of basidiomycete genomes demonstrates inadequacy of the white-rot/brown-rot paradigm for wood decay fungi.</title>
        <authorList>
            <person name="Riley R."/>
            <person name="Salamov A.A."/>
            <person name="Brown D.W."/>
            <person name="Nagy L.G."/>
            <person name="Floudas D."/>
            <person name="Held B.W."/>
            <person name="Levasseur A."/>
            <person name="Lombard V."/>
            <person name="Morin E."/>
            <person name="Otillar R."/>
            <person name="Lindquist E.A."/>
            <person name="Sun H."/>
            <person name="LaButti K.M."/>
            <person name="Schmutz J."/>
            <person name="Jabbour D."/>
            <person name="Luo H."/>
            <person name="Baker S.E."/>
            <person name="Pisabarro A.G."/>
            <person name="Walton J.D."/>
            <person name="Blanchette R.A."/>
            <person name="Henrissat B."/>
            <person name="Martin F."/>
            <person name="Cullen D."/>
            <person name="Hibbett D.S."/>
            <person name="Grigoriev I.V."/>
        </authorList>
    </citation>
    <scope>NUCLEOTIDE SEQUENCE [LARGE SCALE GENOMIC DNA]</scope>
    <source>
        <strain evidence="17">FD-172 SS1</strain>
    </source>
</reference>
<keyword evidence="5" id="KW-0276">Fatty acid metabolism</keyword>
<dbReference type="EC" id="1.1.1.35" evidence="4"/>
<evidence type="ECO:0000259" key="15">
    <source>
        <dbReference type="Pfam" id="PF02737"/>
    </source>
</evidence>
<evidence type="ECO:0000256" key="8">
    <source>
        <dbReference type="ARBA" id="ARBA00023098"/>
    </source>
</evidence>
<feature type="binding site" evidence="13">
    <location>
        <position position="171"/>
    </location>
    <ligand>
        <name>CoA</name>
        <dbReference type="ChEBI" id="CHEBI:57287"/>
    </ligand>
</feature>
<dbReference type="PROSITE" id="PS00067">
    <property type="entry name" value="3HCDH"/>
    <property type="match status" value="1"/>
</dbReference>
<dbReference type="InterPro" id="IPR052242">
    <property type="entry name" value="Mito_3-hydroxyacyl-CoA_DH"/>
</dbReference>
<dbReference type="GO" id="GO:0005759">
    <property type="term" value="C:mitochondrial matrix"/>
    <property type="evidence" value="ECO:0007669"/>
    <property type="project" value="UniProtKB-SubCell"/>
</dbReference>
<dbReference type="FunFam" id="3.40.50.720:FF:000009">
    <property type="entry name" value="Fatty oxidation complex, alpha subunit"/>
    <property type="match status" value="1"/>
</dbReference>
<evidence type="ECO:0000256" key="6">
    <source>
        <dbReference type="ARBA" id="ARBA00023002"/>
    </source>
</evidence>
<dbReference type="PANTHER" id="PTHR43561">
    <property type="match status" value="1"/>
</dbReference>
<accession>A0A067MYJ0</accession>
<evidence type="ECO:0000256" key="4">
    <source>
        <dbReference type="ARBA" id="ARBA00013000"/>
    </source>
</evidence>
<evidence type="ECO:0000313" key="17">
    <source>
        <dbReference type="Proteomes" id="UP000027195"/>
    </source>
</evidence>
<evidence type="ECO:0000256" key="13">
    <source>
        <dbReference type="PIRSR" id="PIRSR000105-3"/>
    </source>
</evidence>
<dbReference type="PANTHER" id="PTHR43561:SF3">
    <property type="entry name" value="HYDROXYACYL-COENZYME A DEHYDROGENASE, MITOCHONDRIAL"/>
    <property type="match status" value="1"/>
</dbReference>
<proteinExistence type="inferred from homology"/>
<dbReference type="InParanoid" id="A0A067MYJ0"/>
<dbReference type="InterPro" id="IPR006176">
    <property type="entry name" value="3-OHacyl-CoA_DH_NAD-bd"/>
</dbReference>
<dbReference type="GO" id="GO:0070403">
    <property type="term" value="F:NAD+ binding"/>
    <property type="evidence" value="ECO:0007669"/>
    <property type="project" value="InterPro"/>
</dbReference>
<dbReference type="InterPro" id="IPR006180">
    <property type="entry name" value="3-OHacyl-CoA_DH_CS"/>
</dbReference>
<feature type="binding site" evidence="12">
    <location>
        <position position="197"/>
    </location>
    <ligand>
        <name>NAD(+)</name>
        <dbReference type="ChEBI" id="CHEBI:57540"/>
    </ligand>
</feature>
<feature type="binding site" evidence="12">
    <location>
        <position position="144"/>
    </location>
    <ligand>
        <name>NAD(+)</name>
        <dbReference type="ChEBI" id="CHEBI:57540"/>
    </ligand>
</feature>
<protein>
    <recommendedName>
        <fullName evidence="4">3-hydroxyacyl-CoA dehydrogenase</fullName>
        <ecNumber evidence="4">1.1.1.35</ecNumber>
    </recommendedName>
</protein>
<evidence type="ECO:0000256" key="9">
    <source>
        <dbReference type="ARBA" id="ARBA00023128"/>
    </source>
</evidence>
<evidence type="ECO:0000256" key="1">
    <source>
        <dbReference type="ARBA" id="ARBA00004305"/>
    </source>
</evidence>
<feature type="binding site" evidence="13">
    <location>
        <position position="95"/>
    </location>
    <ligand>
        <name>CoA</name>
        <dbReference type="ChEBI" id="CHEBI:57287"/>
    </ligand>
</feature>
<keyword evidence="9" id="KW-0496">Mitochondrion</keyword>
<evidence type="ECO:0000256" key="7">
    <source>
        <dbReference type="ARBA" id="ARBA00023027"/>
    </source>
</evidence>
<dbReference type="AlphaFoldDB" id="A0A067MYJ0"/>
<feature type="binding site" evidence="12">
    <location>
        <position position="149"/>
    </location>
    <ligand>
        <name>NAD(+)</name>
        <dbReference type="ChEBI" id="CHEBI:57540"/>
    </ligand>
</feature>